<gene>
    <name evidence="1" type="ORF">GT728_17010</name>
</gene>
<evidence type="ECO:0000313" key="1">
    <source>
        <dbReference type="EMBL" id="MZL34843.1"/>
    </source>
</evidence>
<dbReference type="Proteomes" id="UP000477285">
    <property type="component" value="Unassembled WGS sequence"/>
</dbReference>
<dbReference type="RefSeq" id="WP_161234142.1">
    <property type="nucleotide sequence ID" value="NZ_JBDMHZ010000045.1"/>
</dbReference>
<proteinExistence type="predicted"/>
<evidence type="ECO:0000313" key="2">
    <source>
        <dbReference type="Proteomes" id="UP000477285"/>
    </source>
</evidence>
<accession>A0A6L8T6T1</accession>
<comment type="caution">
    <text evidence="1">The sequence shown here is derived from an EMBL/GenBank/DDBJ whole genome shotgun (WGS) entry which is preliminary data.</text>
</comment>
<reference evidence="1 2" key="1">
    <citation type="journal article" date="2019" name="Nat. Med.">
        <title>A library of human gut bacterial isolates paired with longitudinal multiomics data enables mechanistic microbiome research.</title>
        <authorList>
            <person name="Poyet M."/>
            <person name="Groussin M."/>
            <person name="Gibbons S.M."/>
            <person name="Avila-Pacheco J."/>
            <person name="Jiang X."/>
            <person name="Kearney S.M."/>
            <person name="Perrotta A.R."/>
            <person name="Berdy B."/>
            <person name="Zhao S."/>
            <person name="Lieberman T.D."/>
            <person name="Swanson P.K."/>
            <person name="Smith M."/>
            <person name="Roesemann S."/>
            <person name="Alexander J.E."/>
            <person name="Rich S.A."/>
            <person name="Livny J."/>
            <person name="Vlamakis H."/>
            <person name="Clish C."/>
            <person name="Bullock K."/>
            <person name="Deik A."/>
            <person name="Scott J."/>
            <person name="Pierce K.A."/>
            <person name="Xavier R.J."/>
            <person name="Alm E.J."/>
        </authorList>
    </citation>
    <scope>NUCLEOTIDE SEQUENCE [LARGE SCALE GENOMIC DNA]</scope>
    <source>
        <strain evidence="1 2">BIOML-A1</strain>
    </source>
</reference>
<sequence>MKNRFKICEIIKTRIKNRYRSREILIALCMAVYDRRYLRPFNFGNRIWTIHHCTDYYKVHAPILNAAKHCVKHWTIAIIHGQMSDTFEGLEKAWHYYNV</sequence>
<organism evidence="1 2">
    <name type="scientific">Blautia wexlerae</name>
    <dbReference type="NCBI Taxonomy" id="418240"/>
    <lineage>
        <taxon>Bacteria</taxon>
        <taxon>Bacillati</taxon>
        <taxon>Bacillota</taxon>
        <taxon>Clostridia</taxon>
        <taxon>Lachnospirales</taxon>
        <taxon>Lachnospiraceae</taxon>
        <taxon>Blautia</taxon>
    </lineage>
</organism>
<dbReference type="EMBL" id="WWVQ01000055">
    <property type="protein sequence ID" value="MZL34843.1"/>
    <property type="molecule type" value="Genomic_DNA"/>
</dbReference>
<dbReference type="AlphaFoldDB" id="A0A6L8T6T1"/>
<protein>
    <submittedName>
        <fullName evidence="1">Uncharacterized protein</fullName>
    </submittedName>
</protein>
<name>A0A6L8T6T1_9FIRM</name>